<evidence type="ECO:0000313" key="2">
    <source>
        <dbReference type="EMBL" id="UPM41760.1"/>
    </source>
</evidence>
<evidence type="ECO:0000256" key="1">
    <source>
        <dbReference type="SAM" id="MobiDB-lite"/>
    </source>
</evidence>
<dbReference type="RefSeq" id="WP_247992440.1">
    <property type="nucleotide sequence ID" value="NZ_CP096019.1"/>
</dbReference>
<accession>A0A8T9ZYK5</accession>
<organism evidence="2 3">
    <name type="scientific">Halocatena salina</name>
    <dbReference type="NCBI Taxonomy" id="2934340"/>
    <lineage>
        <taxon>Archaea</taxon>
        <taxon>Methanobacteriati</taxon>
        <taxon>Methanobacteriota</taxon>
        <taxon>Stenosarchaea group</taxon>
        <taxon>Halobacteria</taxon>
        <taxon>Halobacteriales</taxon>
        <taxon>Natronomonadaceae</taxon>
        <taxon>Halocatena</taxon>
    </lineage>
</organism>
<evidence type="ECO:0000313" key="3">
    <source>
        <dbReference type="Proteomes" id="UP000831768"/>
    </source>
</evidence>
<dbReference type="KEGG" id="haad:MW046_07100"/>
<gene>
    <name evidence="2" type="ORF">MW046_07100</name>
</gene>
<sequence length="50" mass="5675">MEPERSVLSGRASENTVPVDGVNDERYRPNCRRSGSFFRLLFVRFGEAVA</sequence>
<dbReference type="Proteomes" id="UP000831768">
    <property type="component" value="Chromosome"/>
</dbReference>
<dbReference type="AlphaFoldDB" id="A0A8T9ZYK5"/>
<proteinExistence type="predicted"/>
<name>A0A8T9ZYK5_9EURY</name>
<reference evidence="2" key="1">
    <citation type="submission" date="2022-04" db="EMBL/GenBank/DDBJ databases">
        <title>Halocatena sp. nov., isolated from a salt lake.</title>
        <authorList>
            <person name="Cui H.-L."/>
        </authorList>
    </citation>
    <scope>NUCLEOTIDE SEQUENCE</scope>
    <source>
        <strain evidence="2">AD-1</strain>
    </source>
</reference>
<protein>
    <submittedName>
        <fullName evidence="2">Uncharacterized protein</fullName>
    </submittedName>
</protein>
<dbReference type="GeneID" id="71927801"/>
<feature type="region of interest" description="Disordered" evidence="1">
    <location>
        <begin position="1"/>
        <end position="25"/>
    </location>
</feature>
<keyword evidence="3" id="KW-1185">Reference proteome</keyword>
<dbReference type="EMBL" id="CP096019">
    <property type="protein sequence ID" value="UPM41760.1"/>
    <property type="molecule type" value="Genomic_DNA"/>
</dbReference>